<dbReference type="EMBL" id="FYEH01000008">
    <property type="protein sequence ID" value="SNB71503.1"/>
    <property type="molecule type" value="Genomic_DNA"/>
</dbReference>
<protein>
    <submittedName>
        <fullName evidence="1">Uncharacterized protein</fullName>
    </submittedName>
</protein>
<accession>A0A212RGP1</accession>
<dbReference type="Gene3D" id="3.90.176.10">
    <property type="entry name" value="Toxin ADP-ribosyltransferase, Chain A, domain 1"/>
    <property type="match status" value="1"/>
</dbReference>
<evidence type="ECO:0000313" key="1">
    <source>
        <dbReference type="EMBL" id="SNB71503.1"/>
    </source>
</evidence>
<gene>
    <name evidence="1" type="ORF">SAMN07250955_108133</name>
</gene>
<proteinExistence type="predicted"/>
<dbReference type="AlphaFoldDB" id="A0A212RGP1"/>
<evidence type="ECO:0000313" key="2">
    <source>
        <dbReference type="Proteomes" id="UP000197065"/>
    </source>
</evidence>
<organism evidence="1 2">
    <name type="scientific">Arboricoccus pini</name>
    <dbReference type="NCBI Taxonomy" id="1963835"/>
    <lineage>
        <taxon>Bacteria</taxon>
        <taxon>Pseudomonadati</taxon>
        <taxon>Pseudomonadota</taxon>
        <taxon>Alphaproteobacteria</taxon>
        <taxon>Geminicoccales</taxon>
        <taxon>Geminicoccaceae</taxon>
        <taxon>Arboricoccus</taxon>
    </lineage>
</organism>
<name>A0A212RGP1_9PROT</name>
<sequence>MQAKNRGQAIKAAHQAVTVVTTNSNLINLPIRQGKLTPEIKAFRDAVNYAIQNAPDYGVPRRLDRVVDFSVAFLNQILKAQELTDAAFTATSSVPMDPEANRPFRNTLLHIEARWAADVADLSPDPHIKEHLLPSNARFKILRGQIRDRDGDLSDYSQPVKAELWLEQIEPDQGDVVRDPWKRR</sequence>
<reference evidence="1 2" key="1">
    <citation type="submission" date="2017-06" db="EMBL/GenBank/DDBJ databases">
        <authorList>
            <person name="Kim H.J."/>
            <person name="Triplett B.A."/>
        </authorList>
    </citation>
    <scope>NUCLEOTIDE SEQUENCE [LARGE SCALE GENOMIC DNA]</scope>
    <source>
        <strain evidence="1 2">B29T1</strain>
    </source>
</reference>
<dbReference type="SUPFAM" id="SSF56399">
    <property type="entry name" value="ADP-ribosylation"/>
    <property type="match status" value="1"/>
</dbReference>
<keyword evidence="2" id="KW-1185">Reference proteome</keyword>
<dbReference type="Proteomes" id="UP000197065">
    <property type="component" value="Unassembled WGS sequence"/>
</dbReference>